<evidence type="ECO:0000256" key="1">
    <source>
        <dbReference type="SAM" id="MobiDB-lite"/>
    </source>
</evidence>
<dbReference type="EMBL" id="UYRU01051008">
    <property type="protein sequence ID" value="VDN11225.1"/>
    <property type="molecule type" value="Genomic_DNA"/>
</dbReference>
<name>A0A3P7L182_DIBLA</name>
<reference evidence="2 3" key="1">
    <citation type="submission" date="2018-11" db="EMBL/GenBank/DDBJ databases">
        <authorList>
            <consortium name="Pathogen Informatics"/>
        </authorList>
    </citation>
    <scope>NUCLEOTIDE SEQUENCE [LARGE SCALE GENOMIC DNA]</scope>
</reference>
<dbReference type="AlphaFoldDB" id="A0A3P7L182"/>
<evidence type="ECO:0000313" key="3">
    <source>
        <dbReference type="Proteomes" id="UP000281553"/>
    </source>
</evidence>
<dbReference type="OrthoDB" id="199400at2759"/>
<proteinExistence type="predicted"/>
<evidence type="ECO:0008006" key="4">
    <source>
        <dbReference type="Google" id="ProtNLM"/>
    </source>
</evidence>
<evidence type="ECO:0000313" key="2">
    <source>
        <dbReference type="EMBL" id="VDN11225.1"/>
    </source>
</evidence>
<accession>A0A3P7L182</accession>
<sequence>SIFDYHERHARFIPPDKSVDSYNLPDTNNSAAIETPREPEGSTDISVLDRALQMKLAEVTGKLKDIWPDTYPTEKFACSNNNIVTVKQFIALSTTFLGSATAANCDNKWMLVQKDTLRQSYEETKAMQKEAIELTAFMAEEFAPWVALESPSLFLYGDALLDRAAFHRILRTMRNGLNEETRTHNQNNTDYYEDFRKCLLNVKLEASVCKSLREKWISELQKVSASPDATIEDVYRKTFETLQKDQDRNGTGGTVKVCVYLREHDTSEVSCFAAFPETVAEAVIGTTIAVNTEAPVALALRERRPALGLAAEGSTLVLPLVTPNGRTYGALQIETSARGFVDSADFKFYLWRCQVERTKIEIGNRERLNILHLSATCQVLEGGTLHRSPVLMYARAIRKPHYELATCGRR</sequence>
<gene>
    <name evidence="2" type="ORF">DILT_LOCUS7056</name>
</gene>
<feature type="region of interest" description="Disordered" evidence="1">
    <location>
        <begin position="16"/>
        <end position="42"/>
    </location>
</feature>
<dbReference type="Proteomes" id="UP000281553">
    <property type="component" value="Unassembled WGS sequence"/>
</dbReference>
<keyword evidence="3" id="KW-1185">Reference proteome</keyword>
<feature type="non-terminal residue" evidence="2">
    <location>
        <position position="1"/>
    </location>
</feature>
<feature type="compositionally biased region" description="Polar residues" evidence="1">
    <location>
        <begin position="20"/>
        <end position="32"/>
    </location>
</feature>
<organism evidence="2 3">
    <name type="scientific">Dibothriocephalus latus</name>
    <name type="common">Fish tapeworm</name>
    <name type="synonym">Diphyllobothrium latum</name>
    <dbReference type="NCBI Taxonomy" id="60516"/>
    <lineage>
        <taxon>Eukaryota</taxon>
        <taxon>Metazoa</taxon>
        <taxon>Spiralia</taxon>
        <taxon>Lophotrochozoa</taxon>
        <taxon>Platyhelminthes</taxon>
        <taxon>Cestoda</taxon>
        <taxon>Eucestoda</taxon>
        <taxon>Diphyllobothriidea</taxon>
        <taxon>Diphyllobothriidae</taxon>
        <taxon>Dibothriocephalus</taxon>
    </lineage>
</organism>
<protein>
    <recommendedName>
        <fullName evidence="4">GAF domain-containing protein</fullName>
    </recommendedName>
</protein>